<evidence type="ECO:0000313" key="1">
    <source>
        <dbReference type="EMBL" id="MBO0515607.1"/>
    </source>
</evidence>
<dbReference type="EMBL" id="JAFLRJ010000303">
    <property type="protein sequence ID" value="MBO0515607.1"/>
    <property type="molecule type" value="Genomic_DNA"/>
</dbReference>
<evidence type="ECO:0000313" key="2">
    <source>
        <dbReference type="Proteomes" id="UP000664167"/>
    </source>
</evidence>
<dbReference type="InterPro" id="IPR029068">
    <property type="entry name" value="Glyas_Bleomycin-R_OHBP_Dase"/>
</dbReference>
<sequence length="135" mass="15003">MKELYHVGFAVPDIESAMSELADAVGAQWHEVRDAQLGEWAYRIVFSRGPGPRLELIQGPSGSPWDCGGSARFDHLGFWAESVEEENARMPAATADFDGCPYGRPFAYHRLEGIGGRVEFVDLSVREGFLSQWPE</sequence>
<organism evidence="1 2">
    <name type="scientific">Streptomyces beijiangensis</name>
    <dbReference type="NCBI Taxonomy" id="163361"/>
    <lineage>
        <taxon>Bacteria</taxon>
        <taxon>Bacillati</taxon>
        <taxon>Actinomycetota</taxon>
        <taxon>Actinomycetes</taxon>
        <taxon>Kitasatosporales</taxon>
        <taxon>Streptomycetaceae</taxon>
        <taxon>Streptomyces</taxon>
    </lineage>
</organism>
<dbReference type="Proteomes" id="UP000664167">
    <property type="component" value="Unassembled WGS sequence"/>
</dbReference>
<dbReference type="SUPFAM" id="SSF54593">
    <property type="entry name" value="Glyoxalase/Bleomycin resistance protein/Dihydroxybiphenyl dioxygenase"/>
    <property type="match status" value="1"/>
</dbReference>
<name>A0A939FDW2_9ACTN</name>
<dbReference type="Pfam" id="PF13669">
    <property type="entry name" value="Glyoxalase_4"/>
    <property type="match status" value="1"/>
</dbReference>
<gene>
    <name evidence="1" type="ORF">J0695_28030</name>
</gene>
<keyword evidence="2" id="KW-1185">Reference proteome</keyword>
<protein>
    <submittedName>
        <fullName evidence="1">VOC family protein</fullName>
    </submittedName>
</protein>
<reference evidence="1" key="1">
    <citation type="submission" date="2021-03" db="EMBL/GenBank/DDBJ databases">
        <title>Streptomyces poriferae sp. nov., a novel marine sponge-derived Actinobacteria species with anti-MRSA activity.</title>
        <authorList>
            <person name="Sandoval-Powers M."/>
            <person name="Kralova S."/>
            <person name="Nguyen G.-S."/>
            <person name="Fawwal D."/>
            <person name="Degnes K."/>
            <person name="Klinkenberg G."/>
            <person name="Sletta H."/>
            <person name="Wentzel A."/>
            <person name="Liles M.R."/>
        </authorList>
    </citation>
    <scope>NUCLEOTIDE SEQUENCE</scope>
    <source>
        <strain evidence="1">DSM 41794</strain>
    </source>
</reference>
<dbReference type="RefSeq" id="WP_206966571.1">
    <property type="nucleotide sequence ID" value="NZ_BAAAJJ010000002.1"/>
</dbReference>
<dbReference type="Gene3D" id="3.10.180.10">
    <property type="entry name" value="2,3-Dihydroxybiphenyl 1,2-Dioxygenase, domain 1"/>
    <property type="match status" value="1"/>
</dbReference>
<dbReference type="AlphaFoldDB" id="A0A939FDW2"/>
<comment type="caution">
    <text evidence="1">The sequence shown here is derived from an EMBL/GenBank/DDBJ whole genome shotgun (WGS) entry which is preliminary data.</text>
</comment>
<accession>A0A939FDW2</accession>
<proteinExistence type="predicted"/>